<dbReference type="InterPro" id="IPR050572">
    <property type="entry name" value="Fe-S_Ferredoxin"/>
</dbReference>
<feature type="domain" description="4Fe-4S ferredoxin-type" evidence="5">
    <location>
        <begin position="232"/>
        <end position="261"/>
    </location>
</feature>
<dbReference type="EMBL" id="CP046996">
    <property type="protein sequence ID" value="QHA00869.1"/>
    <property type="molecule type" value="Genomic_DNA"/>
</dbReference>
<evidence type="ECO:0000256" key="2">
    <source>
        <dbReference type="ARBA" id="ARBA00022723"/>
    </source>
</evidence>
<keyword evidence="3" id="KW-0408">Iron</keyword>
<evidence type="ECO:0000256" key="1">
    <source>
        <dbReference type="ARBA" id="ARBA00022485"/>
    </source>
</evidence>
<evidence type="ECO:0000256" key="3">
    <source>
        <dbReference type="ARBA" id="ARBA00023004"/>
    </source>
</evidence>
<protein>
    <submittedName>
        <fullName evidence="6">4Fe-4S dicluster domain-containing protein</fullName>
    </submittedName>
</protein>
<keyword evidence="4" id="KW-0411">Iron-sulfur</keyword>
<sequence length="344" mass="38463">MKKYNQMLYHPANCLNKKKPYPRECRLCIEACPHKSIGDKKEISIESCTECGVCMAVCPSDGFVDRDMKNLGEYLLENGNCVLNCPMAAPAGYEIACLGMLDRDAWTVLMLLAESKQVRILTGDCSNCQDKQAAAVSQRFYLEVSQQWTDHPGLKLEILPAEEGAAKSDYGPGRFARGRSKKGLKNRLREFGKDRIKAAFPAIEAEESYTIPRTRQWLAETLKQKPNKKVPFQAIRYTDQCNGCGVCTKICPQQALTLKQKENKMLLIYEPLQCVQCGRCVDICGSRALSFAYRMFPLKFLAGKVIVGEAHSYYCRECGKQIFIDTDSGLCAACAAHSTNIEGR</sequence>
<name>A0A857DK88_9FIRM</name>
<evidence type="ECO:0000259" key="5">
    <source>
        <dbReference type="PROSITE" id="PS51379"/>
    </source>
</evidence>
<feature type="domain" description="4Fe-4S ferredoxin-type" evidence="5">
    <location>
        <begin position="265"/>
        <end position="294"/>
    </location>
</feature>
<accession>A0A857DK88</accession>
<dbReference type="SUPFAM" id="SSF54862">
    <property type="entry name" value="4Fe-4S ferredoxins"/>
    <property type="match status" value="2"/>
</dbReference>
<dbReference type="GO" id="GO:0046872">
    <property type="term" value="F:metal ion binding"/>
    <property type="evidence" value="ECO:0007669"/>
    <property type="project" value="UniProtKB-KW"/>
</dbReference>
<evidence type="ECO:0000256" key="4">
    <source>
        <dbReference type="ARBA" id="ARBA00023014"/>
    </source>
</evidence>
<dbReference type="InterPro" id="IPR017896">
    <property type="entry name" value="4Fe4S_Fe-S-bd"/>
</dbReference>
<keyword evidence="2" id="KW-0479">Metal-binding</keyword>
<proteinExistence type="predicted"/>
<dbReference type="PROSITE" id="PS51379">
    <property type="entry name" value="4FE4S_FER_2"/>
    <property type="match status" value="3"/>
</dbReference>
<dbReference type="PROSITE" id="PS00198">
    <property type="entry name" value="4FE4S_FER_1"/>
    <property type="match status" value="3"/>
</dbReference>
<dbReference type="Gene3D" id="3.30.70.20">
    <property type="match status" value="2"/>
</dbReference>
<dbReference type="Proteomes" id="UP000430508">
    <property type="component" value="Chromosome"/>
</dbReference>
<dbReference type="AlphaFoldDB" id="A0A857DK88"/>
<dbReference type="PANTHER" id="PTHR43687:SF1">
    <property type="entry name" value="FERREDOXIN III"/>
    <property type="match status" value="1"/>
</dbReference>
<evidence type="ECO:0000313" key="7">
    <source>
        <dbReference type="Proteomes" id="UP000430508"/>
    </source>
</evidence>
<dbReference type="Pfam" id="PF12838">
    <property type="entry name" value="Fer4_7"/>
    <property type="match status" value="1"/>
</dbReference>
<organism evidence="6 7">
    <name type="scientific">Dehalobacter restrictus</name>
    <dbReference type="NCBI Taxonomy" id="55583"/>
    <lineage>
        <taxon>Bacteria</taxon>
        <taxon>Bacillati</taxon>
        <taxon>Bacillota</taxon>
        <taxon>Clostridia</taxon>
        <taxon>Eubacteriales</taxon>
        <taxon>Desulfitobacteriaceae</taxon>
        <taxon>Dehalobacter</taxon>
    </lineage>
</organism>
<gene>
    <name evidence="6" type="ORF">GQ588_09605</name>
</gene>
<reference evidence="6 7" key="1">
    <citation type="submission" date="2019-12" db="EMBL/GenBank/DDBJ databases">
        <title>Sequence classification of anaerobic respiratory reductive dehalogenases: First we see many, then we see few.</title>
        <authorList>
            <person name="Molenda O."/>
            <person name="Puentes Jacome L.A."/>
            <person name="Cao X."/>
            <person name="Nesbo C.L."/>
            <person name="Tang S."/>
            <person name="Morson N."/>
            <person name="Patron J."/>
            <person name="Lomheim L."/>
            <person name="Wishart D.S."/>
            <person name="Edwards E.A."/>
        </authorList>
    </citation>
    <scope>NUCLEOTIDE SEQUENCE [LARGE SCALE GENOMIC DNA]</scope>
    <source>
        <strain evidence="6 7">12DCA</strain>
    </source>
</reference>
<evidence type="ECO:0000313" key="6">
    <source>
        <dbReference type="EMBL" id="QHA00869.1"/>
    </source>
</evidence>
<dbReference type="PANTHER" id="PTHR43687">
    <property type="entry name" value="ADENYLYLSULFATE REDUCTASE, BETA SUBUNIT"/>
    <property type="match status" value="1"/>
</dbReference>
<keyword evidence="1" id="KW-0004">4Fe-4S</keyword>
<dbReference type="GO" id="GO:0051539">
    <property type="term" value="F:4 iron, 4 sulfur cluster binding"/>
    <property type="evidence" value="ECO:0007669"/>
    <property type="project" value="UniProtKB-KW"/>
</dbReference>
<feature type="domain" description="4Fe-4S ferredoxin-type" evidence="5">
    <location>
        <begin position="39"/>
        <end position="68"/>
    </location>
</feature>
<dbReference type="RefSeq" id="WP_158208260.1">
    <property type="nucleotide sequence ID" value="NZ_CP046996.1"/>
</dbReference>
<dbReference type="InterPro" id="IPR017900">
    <property type="entry name" value="4Fe4S_Fe_S_CS"/>
</dbReference>